<sequence length="1358" mass="149840">MEEAVSKQEVKPLLMRLYKKTSSSVRAEDQAYQKIKSLIGDDLQRVQIETCYYVKFTTEESAIDIETYSRLVWILSTPFQNNDVTKTSAFEQASGNTKLIEIGPRLNFSTPFSTNAVSICQSAGIKDVKRIEFSTRYLLTFSDDFNLDGDEEQKVVDSIHDRMTQCRYLTPVETFDLEVKSEEVYEIDVMGEGRLALEKANEKQGLAFDDWDLDYYTQLFKEKIRRNPTNVECFDLAQSNSEHSRHWFFRGRLEVDGKEHPVSLFKMIMETQEHSNPNNVIKFLDNSSAIEGYETAVLVPQDPTSPSAITEIDGVKRHIIFTAETHNFPTGVAPFPGATTGTGGRIRDVQSAGKGAHVVAGTAGYSFGNLNIPGYVQPWEDQSYVYPGNFASPLNIAIEASNGASDYGNKFGEPVLAGFSRSYGLTDCTGERREYIKPIMFSGGIGQLEGTHVKKETPVPGMLVTKVGGPVYRIGVGGGAASSVQVQGDNKEELDFGAVQRGDPEMEQKLNRVIRACIERREKNPIASIHDQGAGGNGNVLKEIAEPAGALIQASKFQLGDPTLSVLELWGAEYQESNAILISAHDQGVVQKIADRERCPVNFVGTITGDGRIKLEAFKKEGSEFVSSPAKKRKTRSLDFPVDLELEHVLGSMPRKVFKLQKIAPSLHGLSLPEDLEVRGALERVLRLPSVASKRYLTNKVDRSVTGLVAQQQCVGPLHTPLADVAVTALSYLDKVGSCTAIGEQPIKGLISPACGARMSVGEALTNLVFAKVTDIKDIKCSGNWMWPAKLPGEGATLLEACSAMCDVMKSLGIAVDGGKDSLSMAARVGEKTVKSPGTLVISAYAACPDITMTVTPDLKCPDNKGCLLMVDLGGGCRRLGGSALAQCYKQLGDQSPDLDQPDVFRKAFNVTQKLIGERRVSAGHDISDGGLITAVLEMAFAGNCGVNINLEFDQENHKAIEVLFSEELGLILEVPYSESTNVLGEYSAQDVPCYLIGHSVKSSTPSDSLVNVSIKGNEVLKEKMTVLRDVWEETSFQLERYQTNPKCVTQEQAGLKERLEPQYHVPFESEIISFTPKGRNTRRPHPKVAVLREEGSNSDREMAAVLHMAGFEVWDINMEDLCTERINLDQFRGLVFVGGFSYADVCGSAKGWAATALFNHKVQEQLLKYKERDDTFSLGVCNGCQLMALLGWVAPDEDLKENSNSGVGQGLFLDHNLSERFECRFTTVKILDSPAIMFKGMEDTVFGMWSAHGEGRMVFRSEEIYQDVCRDNLVAVKYVDDQGKPTETYPFNPNGSRDGIAALCSDDGRHLAIMPHPERCFLPWQCAWMPQEMRKNYDVSPWYKMFQNAFDWCLGQS</sequence>
<dbReference type="CDD" id="cd02204">
    <property type="entry name" value="PurL_repeat2"/>
    <property type="match status" value="1"/>
</dbReference>
<dbReference type="Pfam" id="PF22689">
    <property type="entry name" value="FGAR-AT_PurM_N-like"/>
    <property type="match status" value="1"/>
</dbReference>
<dbReference type="Pfam" id="PF13507">
    <property type="entry name" value="GATase_5"/>
    <property type="match status" value="1"/>
</dbReference>
<dbReference type="NCBIfam" id="NF003672">
    <property type="entry name" value="PRK05297.1"/>
    <property type="match status" value="1"/>
</dbReference>
<dbReference type="SUPFAM" id="SSF52317">
    <property type="entry name" value="Class I glutamine amidotransferase-like"/>
    <property type="match status" value="1"/>
</dbReference>
<evidence type="ECO:0000256" key="7">
    <source>
        <dbReference type="ARBA" id="ARBA00022598"/>
    </source>
</evidence>
<dbReference type="GO" id="GO:0046872">
    <property type="term" value="F:metal ion binding"/>
    <property type="evidence" value="ECO:0007669"/>
    <property type="project" value="UniProtKB-KW"/>
</dbReference>
<keyword evidence="9" id="KW-0547">Nucleotide-binding</keyword>
<evidence type="ECO:0000256" key="1">
    <source>
        <dbReference type="ARBA" id="ARBA00004496"/>
    </source>
</evidence>
<dbReference type="GO" id="GO:0006189">
    <property type="term" value="P:'de novo' IMP biosynthetic process"/>
    <property type="evidence" value="ECO:0007669"/>
    <property type="project" value="InterPro"/>
</dbReference>
<evidence type="ECO:0000256" key="2">
    <source>
        <dbReference type="ARBA" id="ARBA00004920"/>
    </source>
</evidence>
<dbReference type="SUPFAM" id="SSF55326">
    <property type="entry name" value="PurM N-terminal domain-like"/>
    <property type="match status" value="2"/>
</dbReference>
<dbReference type="GO" id="GO:0004642">
    <property type="term" value="F:phosphoribosylformylglycinamidine synthase activity"/>
    <property type="evidence" value="ECO:0007669"/>
    <property type="project" value="UniProtKB-EC"/>
</dbReference>
<keyword evidence="23" id="KW-1185">Reference proteome</keyword>
<dbReference type="InterPro" id="IPR010073">
    <property type="entry name" value="PurL_large"/>
</dbReference>
<comment type="subcellular location">
    <subcellularLocation>
        <location evidence="1">Cytoplasm</location>
    </subcellularLocation>
</comment>
<evidence type="ECO:0000256" key="17">
    <source>
        <dbReference type="ARBA" id="ARBA00071729"/>
    </source>
</evidence>
<evidence type="ECO:0000256" key="9">
    <source>
        <dbReference type="ARBA" id="ARBA00022741"/>
    </source>
</evidence>
<comment type="function">
    <text evidence="16">Phosphoribosylformylglycinamidine synthase involved in the purines biosynthetic pathway. Catalyzes the ATP-dependent conversion of formylglycinamide ribonucleotide (FGAR) and glutamine to yield formylglycinamidine ribonucleotide (FGAM) and glutamate.</text>
</comment>
<keyword evidence="7" id="KW-0436">Ligase</keyword>
<feature type="domain" description="Phosphoribosylformylglycinamidine synthase N-terminal" evidence="20">
    <location>
        <begin position="62"/>
        <end position="168"/>
    </location>
</feature>
<evidence type="ECO:0000259" key="18">
    <source>
        <dbReference type="Pfam" id="PF02769"/>
    </source>
</evidence>
<dbReference type="SUPFAM" id="SSF56042">
    <property type="entry name" value="PurM C-terminal domain-like"/>
    <property type="match status" value="2"/>
</dbReference>
<keyword evidence="8" id="KW-0479">Metal-binding</keyword>
<dbReference type="EnsemblMetazoa" id="G26126.13">
    <property type="protein sequence ID" value="G26126.13:cds"/>
    <property type="gene ID" value="G26126"/>
</dbReference>
<keyword evidence="13" id="KW-0315">Glutamine amidotransferase</keyword>
<dbReference type="SUPFAM" id="SSF109736">
    <property type="entry name" value="FGAM synthase PurL, linker domain"/>
    <property type="match status" value="1"/>
</dbReference>
<evidence type="ECO:0000313" key="22">
    <source>
        <dbReference type="EnsemblMetazoa" id="G26126.13:cds"/>
    </source>
</evidence>
<evidence type="ECO:0000256" key="15">
    <source>
        <dbReference type="ARBA" id="ARBA00032632"/>
    </source>
</evidence>
<evidence type="ECO:0000256" key="5">
    <source>
        <dbReference type="ARBA" id="ARBA00022490"/>
    </source>
</evidence>
<dbReference type="InterPro" id="IPR036604">
    <property type="entry name" value="PurS-like_sf"/>
</dbReference>
<evidence type="ECO:0000256" key="12">
    <source>
        <dbReference type="ARBA" id="ARBA00022842"/>
    </source>
</evidence>
<dbReference type="FunFam" id="3.30.1330.10:FF:000007">
    <property type="entry name" value="Phosphoribosylformylglycinamidine synthase, putative"/>
    <property type="match status" value="1"/>
</dbReference>
<dbReference type="PANTHER" id="PTHR10099:SF1">
    <property type="entry name" value="PHOSPHORIBOSYLFORMYLGLYCINAMIDINE SYNTHASE"/>
    <property type="match status" value="1"/>
</dbReference>
<feature type="domain" description="FGAR-AT PurM N-terminal-like" evidence="21">
    <location>
        <begin position="693"/>
        <end position="847"/>
    </location>
</feature>
<dbReference type="EC" id="6.3.5.3" evidence="4"/>
<dbReference type="Proteomes" id="UP000005408">
    <property type="component" value="Unassembled WGS sequence"/>
</dbReference>
<reference evidence="22" key="1">
    <citation type="submission" date="2022-08" db="UniProtKB">
        <authorList>
            <consortium name="EnsemblMetazoa"/>
        </authorList>
    </citation>
    <scope>IDENTIFICATION</scope>
    <source>
        <strain evidence="22">05x7-T-G4-1.051#20</strain>
    </source>
</reference>
<dbReference type="Pfam" id="PF18076">
    <property type="entry name" value="FGAR-AT_N"/>
    <property type="match status" value="1"/>
</dbReference>
<dbReference type="SUPFAM" id="SSF82697">
    <property type="entry name" value="PurS-like"/>
    <property type="match status" value="1"/>
</dbReference>
<proteinExistence type="inferred from homology"/>
<evidence type="ECO:0000256" key="6">
    <source>
        <dbReference type="ARBA" id="ARBA00022553"/>
    </source>
</evidence>
<dbReference type="HAMAP" id="MF_00419">
    <property type="entry name" value="PurL_1"/>
    <property type="match status" value="1"/>
</dbReference>
<keyword evidence="11" id="KW-0067">ATP-binding</keyword>
<dbReference type="GO" id="GO:0005737">
    <property type="term" value="C:cytoplasm"/>
    <property type="evidence" value="ECO:0007669"/>
    <property type="project" value="UniProtKB-SubCell"/>
</dbReference>
<evidence type="ECO:0000313" key="23">
    <source>
        <dbReference type="Proteomes" id="UP000005408"/>
    </source>
</evidence>
<dbReference type="InterPro" id="IPR055181">
    <property type="entry name" value="FGAR-AT_PurM_N-like"/>
</dbReference>
<accession>A0A8W8L2F4</accession>
<keyword evidence="5" id="KW-0963">Cytoplasm</keyword>
<dbReference type="SMART" id="SM01211">
    <property type="entry name" value="GATase_5"/>
    <property type="match status" value="1"/>
</dbReference>
<dbReference type="InterPro" id="IPR040707">
    <property type="entry name" value="FGAR-AT_N"/>
</dbReference>
<dbReference type="Gene3D" id="1.10.8.750">
    <property type="entry name" value="Phosphoribosylformylglycinamidine synthase, linker domain"/>
    <property type="match status" value="1"/>
</dbReference>
<keyword evidence="12" id="KW-0460">Magnesium</keyword>
<dbReference type="Pfam" id="PF02769">
    <property type="entry name" value="AIRS_C"/>
    <property type="match status" value="2"/>
</dbReference>
<dbReference type="InterPro" id="IPR036676">
    <property type="entry name" value="PurM-like_C_sf"/>
</dbReference>
<comment type="pathway">
    <text evidence="2">Purine metabolism; IMP biosynthesis via de novo pathway; 5-amino-1-(5-phospho-D-ribosyl)imidazole from N(2)-formyl-N(1)-(5-phospho-D-ribosyl)glycinamide: step 1/2.</text>
</comment>
<evidence type="ECO:0000259" key="20">
    <source>
        <dbReference type="Pfam" id="PF18076"/>
    </source>
</evidence>
<feature type="domain" description="Phosphoribosylformylglycinamidine synthase linker" evidence="19">
    <location>
        <begin position="197"/>
        <end position="246"/>
    </location>
</feature>
<keyword evidence="6" id="KW-0597">Phosphoprotein</keyword>
<dbReference type="PANTHER" id="PTHR10099">
    <property type="entry name" value="PHOSPHORIBOSYLFORMYLGLYCINAMIDINE SYNTHASE"/>
    <property type="match status" value="1"/>
</dbReference>
<evidence type="ECO:0000256" key="10">
    <source>
        <dbReference type="ARBA" id="ARBA00022755"/>
    </source>
</evidence>
<dbReference type="Gene3D" id="3.90.650.10">
    <property type="entry name" value="PurM-like C-terminal domain"/>
    <property type="match status" value="2"/>
</dbReference>
<evidence type="ECO:0000259" key="21">
    <source>
        <dbReference type="Pfam" id="PF22689"/>
    </source>
</evidence>
<evidence type="ECO:0000256" key="11">
    <source>
        <dbReference type="ARBA" id="ARBA00022840"/>
    </source>
</evidence>
<organism evidence="22 23">
    <name type="scientific">Magallana gigas</name>
    <name type="common">Pacific oyster</name>
    <name type="synonym">Crassostrea gigas</name>
    <dbReference type="NCBI Taxonomy" id="29159"/>
    <lineage>
        <taxon>Eukaryota</taxon>
        <taxon>Metazoa</taxon>
        <taxon>Spiralia</taxon>
        <taxon>Lophotrochozoa</taxon>
        <taxon>Mollusca</taxon>
        <taxon>Bivalvia</taxon>
        <taxon>Autobranchia</taxon>
        <taxon>Pteriomorphia</taxon>
        <taxon>Ostreida</taxon>
        <taxon>Ostreoidea</taxon>
        <taxon>Ostreidae</taxon>
        <taxon>Magallana</taxon>
    </lineage>
</organism>
<dbReference type="InterPro" id="IPR041609">
    <property type="entry name" value="PurL_linker"/>
</dbReference>
<evidence type="ECO:0000256" key="8">
    <source>
        <dbReference type="ARBA" id="ARBA00022723"/>
    </source>
</evidence>
<dbReference type="PROSITE" id="PS51273">
    <property type="entry name" value="GATASE_TYPE_1"/>
    <property type="match status" value="1"/>
</dbReference>
<dbReference type="InterPro" id="IPR010918">
    <property type="entry name" value="PurM-like_C_dom"/>
</dbReference>
<dbReference type="InterPro" id="IPR029062">
    <property type="entry name" value="Class_I_gatase-like"/>
</dbReference>
<dbReference type="InterPro" id="IPR036921">
    <property type="entry name" value="PurM-like_N_sf"/>
</dbReference>
<dbReference type="Gene3D" id="3.30.1330.10">
    <property type="entry name" value="PurM-like, N-terminal domain"/>
    <property type="match status" value="2"/>
</dbReference>
<dbReference type="FunFam" id="3.90.650.10:FF:000008">
    <property type="entry name" value="Phosphoribosylformylglycinamidine synthase"/>
    <property type="match status" value="1"/>
</dbReference>
<evidence type="ECO:0000256" key="14">
    <source>
        <dbReference type="ARBA" id="ARBA00029823"/>
    </source>
</evidence>
<dbReference type="Gene3D" id="3.40.50.880">
    <property type="match status" value="1"/>
</dbReference>
<dbReference type="FunFam" id="3.30.1330.10:FF:000010">
    <property type="entry name" value="Phosphoribosylformylglycinamidine synthase"/>
    <property type="match status" value="1"/>
</dbReference>
<dbReference type="CDD" id="cd02203">
    <property type="entry name" value="PurL_repeat1"/>
    <property type="match status" value="1"/>
</dbReference>
<dbReference type="NCBIfam" id="TIGR01735">
    <property type="entry name" value="FGAM_synt"/>
    <property type="match status" value="1"/>
</dbReference>
<feature type="domain" description="PurM-like C-terminal" evidence="18">
    <location>
        <begin position="878"/>
        <end position="1003"/>
    </location>
</feature>
<dbReference type="FunFam" id="1.10.8.750:FF:000001">
    <property type="entry name" value="Putative phosphoribosylformylglycinamidine synthase"/>
    <property type="match status" value="1"/>
</dbReference>
<name>A0A8W8L2F4_MAGGI</name>
<evidence type="ECO:0000259" key="19">
    <source>
        <dbReference type="Pfam" id="PF18072"/>
    </source>
</evidence>
<comment type="similarity">
    <text evidence="3">In the N-terminal section; belongs to the FGAMS family.</text>
</comment>
<evidence type="ECO:0000256" key="13">
    <source>
        <dbReference type="ARBA" id="ARBA00022962"/>
    </source>
</evidence>
<dbReference type="GO" id="GO:0005524">
    <property type="term" value="F:ATP binding"/>
    <property type="evidence" value="ECO:0007669"/>
    <property type="project" value="UniProtKB-KW"/>
</dbReference>
<dbReference type="CDD" id="cd01740">
    <property type="entry name" value="GATase1_FGAR_AT"/>
    <property type="match status" value="1"/>
</dbReference>
<evidence type="ECO:0000256" key="4">
    <source>
        <dbReference type="ARBA" id="ARBA00012747"/>
    </source>
</evidence>
<feature type="domain" description="PurM-like C-terminal" evidence="18">
    <location>
        <begin position="460"/>
        <end position="615"/>
    </location>
</feature>
<evidence type="ECO:0000256" key="16">
    <source>
        <dbReference type="ARBA" id="ARBA00057317"/>
    </source>
</evidence>
<evidence type="ECO:0000256" key="3">
    <source>
        <dbReference type="ARBA" id="ARBA00008608"/>
    </source>
</evidence>
<dbReference type="Pfam" id="PF18072">
    <property type="entry name" value="FGAR-AT_linker"/>
    <property type="match status" value="1"/>
</dbReference>
<keyword evidence="10" id="KW-0658">Purine biosynthesis</keyword>
<protein>
    <recommendedName>
        <fullName evidence="17">Phosphoribosylformylglycinamidine synthase</fullName>
        <ecNumber evidence="4">6.3.5.3</ecNumber>
    </recommendedName>
    <alternativeName>
        <fullName evidence="15">Formylglycinamide ribonucleotide amidotransferase</fullName>
    </alternativeName>
    <alternativeName>
        <fullName evidence="14">Formylglycinamide ribotide amidotransferase</fullName>
    </alternativeName>
</protein>